<dbReference type="AlphaFoldDB" id="A0A316U1T8"/>
<dbReference type="EMBL" id="KZ819334">
    <property type="protein sequence ID" value="PWN18808.1"/>
    <property type="molecule type" value="Genomic_DNA"/>
</dbReference>
<evidence type="ECO:0000313" key="3">
    <source>
        <dbReference type="Proteomes" id="UP000245942"/>
    </source>
</evidence>
<gene>
    <name evidence="2" type="ORF">BCV69DRAFT_300962</name>
</gene>
<evidence type="ECO:0000313" key="2">
    <source>
        <dbReference type="EMBL" id="PWN18808.1"/>
    </source>
</evidence>
<feature type="compositionally biased region" description="Basic and acidic residues" evidence="1">
    <location>
        <begin position="570"/>
        <end position="584"/>
    </location>
</feature>
<proteinExistence type="predicted"/>
<protein>
    <submittedName>
        <fullName evidence="2">Uncharacterized protein</fullName>
    </submittedName>
</protein>
<feature type="region of interest" description="Disordered" evidence="1">
    <location>
        <begin position="246"/>
        <end position="277"/>
    </location>
</feature>
<feature type="compositionally biased region" description="Polar residues" evidence="1">
    <location>
        <begin position="424"/>
        <end position="434"/>
    </location>
</feature>
<feature type="region of interest" description="Disordered" evidence="1">
    <location>
        <begin position="688"/>
        <end position="717"/>
    </location>
</feature>
<feature type="region of interest" description="Disordered" evidence="1">
    <location>
        <begin position="1"/>
        <end position="129"/>
    </location>
</feature>
<dbReference type="Proteomes" id="UP000245942">
    <property type="component" value="Unassembled WGS sequence"/>
</dbReference>
<accession>A0A316U1T8</accession>
<feature type="compositionally biased region" description="Polar residues" evidence="1">
    <location>
        <begin position="267"/>
        <end position="277"/>
    </location>
</feature>
<name>A0A316U1T8_9BASI</name>
<dbReference type="STRING" id="1684307.A0A316U1T8"/>
<feature type="compositionally biased region" description="Basic and acidic residues" evidence="1">
    <location>
        <begin position="537"/>
        <end position="558"/>
    </location>
</feature>
<reference evidence="2 3" key="1">
    <citation type="journal article" date="2018" name="Mol. Biol. Evol.">
        <title>Broad Genomic Sampling Reveals a Smut Pathogenic Ancestry of the Fungal Clade Ustilaginomycotina.</title>
        <authorList>
            <person name="Kijpornyongpan T."/>
            <person name="Mondo S.J."/>
            <person name="Barry K."/>
            <person name="Sandor L."/>
            <person name="Lee J."/>
            <person name="Lipzen A."/>
            <person name="Pangilinan J."/>
            <person name="LaButti K."/>
            <person name="Hainaut M."/>
            <person name="Henrissat B."/>
            <person name="Grigoriev I.V."/>
            <person name="Spatafora J.W."/>
            <person name="Aime M.C."/>
        </authorList>
    </citation>
    <scope>NUCLEOTIDE SEQUENCE [LARGE SCALE GENOMIC DNA]</scope>
    <source>
        <strain evidence="2 3">MCA 4718</strain>
    </source>
</reference>
<feature type="compositionally biased region" description="Low complexity" evidence="1">
    <location>
        <begin position="474"/>
        <end position="487"/>
    </location>
</feature>
<feature type="compositionally biased region" description="Polar residues" evidence="1">
    <location>
        <begin position="44"/>
        <end position="53"/>
    </location>
</feature>
<feature type="compositionally biased region" description="Low complexity" evidence="1">
    <location>
        <begin position="96"/>
        <end position="115"/>
    </location>
</feature>
<feature type="compositionally biased region" description="Polar residues" evidence="1">
    <location>
        <begin position="450"/>
        <end position="462"/>
    </location>
</feature>
<dbReference type="OrthoDB" id="3367070at2759"/>
<dbReference type="RefSeq" id="XP_025345968.1">
    <property type="nucleotide sequence ID" value="XM_025494510.1"/>
</dbReference>
<evidence type="ECO:0000256" key="1">
    <source>
        <dbReference type="SAM" id="MobiDB-lite"/>
    </source>
</evidence>
<keyword evidence="3" id="KW-1185">Reference proteome</keyword>
<organism evidence="2 3">
    <name type="scientific">Pseudomicrostroma glucosiphilum</name>
    <dbReference type="NCBI Taxonomy" id="1684307"/>
    <lineage>
        <taxon>Eukaryota</taxon>
        <taxon>Fungi</taxon>
        <taxon>Dikarya</taxon>
        <taxon>Basidiomycota</taxon>
        <taxon>Ustilaginomycotina</taxon>
        <taxon>Exobasidiomycetes</taxon>
        <taxon>Microstromatales</taxon>
        <taxon>Microstromatales incertae sedis</taxon>
        <taxon>Pseudomicrostroma</taxon>
    </lineage>
</organism>
<sequence length="796" mass="85283">MKAFLTRRPSTAPSVRGLHSDSTHALSSRQQQDDEDFYYPALPLSSTTYGQSRSRAERSLPSAGQSSGSGSGAGHDIGSVPASRAPPSSWARNKTRFSLSRTDSSSSRRSLKTTSGGNDAKWGTIGARSGPGVIFGRAASYDDANTVPLRRRGVPPKHDEAVFEKTPHPTVFVVTNANGDEETDGTERKEAVMRGEISRTQSLSDGSCTNRTINDSRVTLLEALEQHPDMLSSKCSADASAKDSGATATWLPMSDDAESQAPPRRTATVNSLQRGNASSATSVTLGSMFRGLRRKASLPVLSFKPSADESVADPMRQALLPKSCASSNASHRPAMSPIALASELSDLAISHGNGLLNDAEYRILRKGLFEVAQKSLAVSVTGSAISTSFSQEAGSALDAGPSTSGPIAISGGLRRLPEEVGDPNDTQAALPSTSLRERRGVSKPGGTGQHDAQQLASASSPSRSDRERAHLKQSSSSIHSANSTTSSPFPDRRSLLTDASHSPSRLGSLLRKERSPRSGPASIASSQVSSKRRFRGPTKEEEQERMRELERIVQETRSVKSLKLTSASARKHDPPSSPNDEKGRTPNGASILAGADVPPIPVASTSFLAMAVGLDEQDIEYREKSSELIQAEIRVLQAEGDRVTKAFDVLESNVLEKGRSLLQGDASADGEGDAATRLHWLRTGERPVSTDKAAVLPRRRKEPPSTPPSAFRRLDGPLVTTPRANAHRALSATAQVHDTGRNAEQTAWELSSQLKTLRNELEIVESGKRDVVRRYDDRIAFLRSKERAAKIREGFA</sequence>
<dbReference type="GeneID" id="37016244"/>
<feature type="region of interest" description="Disordered" evidence="1">
    <location>
        <begin position="415"/>
        <end position="594"/>
    </location>
</feature>